<name>W5SH53_9SPIR</name>
<keyword evidence="1" id="KW-0489">Methyltransferase</keyword>
<organism evidence="1">
    <name type="scientific">Borrelia miyamotoi FR64b</name>
    <dbReference type="NCBI Taxonomy" id="1292392"/>
    <lineage>
        <taxon>Bacteria</taxon>
        <taxon>Pseudomonadati</taxon>
        <taxon>Spirochaetota</taxon>
        <taxon>Spirochaetia</taxon>
        <taxon>Spirochaetales</taxon>
        <taxon>Borreliaceae</taxon>
        <taxon>Borrelia</taxon>
    </lineage>
</organism>
<protein>
    <submittedName>
        <fullName evidence="1">Adenine-specific methyltransferase</fullName>
        <ecNumber evidence="1">2.1.1.72</ecNumber>
    </submittedName>
</protein>
<geneLocation type="plasmid" evidence="1">
    <name>unnamed</name>
</geneLocation>
<keyword evidence="1" id="KW-0808">Transferase</keyword>
<dbReference type="GO" id="GO:0032259">
    <property type="term" value="P:methylation"/>
    <property type="evidence" value="ECO:0007669"/>
    <property type="project" value="UniProtKB-KW"/>
</dbReference>
<dbReference type="GO" id="GO:0009007">
    <property type="term" value="F:site-specific DNA-methyltransferase (adenine-specific) activity"/>
    <property type="evidence" value="ECO:0007669"/>
    <property type="project" value="UniProtKB-EC"/>
</dbReference>
<dbReference type="EMBL" id="CP004251">
    <property type="protein sequence ID" value="AHH05988.1"/>
    <property type="molecule type" value="Genomic_DNA"/>
</dbReference>
<gene>
    <name evidence="1" type="ORF">BOM_1445</name>
</gene>
<keyword evidence="1" id="KW-0614">Plasmid</keyword>
<proteinExistence type="predicted"/>
<accession>W5SH53</accession>
<dbReference type="EC" id="2.1.1.72" evidence="1"/>
<dbReference type="HOGENOM" id="CLU_3230503_0_0_12"/>
<dbReference type="AlphaFoldDB" id="W5SH53"/>
<reference evidence="1" key="1">
    <citation type="submission" date="2013-02" db="EMBL/GenBank/DDBJ databases">
        <title>Comparative genomics of Borrelia species.</title>
        <authorList>
            <person name="Schwan T.G."/>
            <person name="Raffel S.J."/>
            <person name="Porcella S.F."/>
        </authorList>
    </citation>
    <scope>NUCLEOTIDE SEQUENCE</scope>
    <source>
        <strain evidence="1">FR64b</strain>
        <plasmid evidence="1">unnamed</plasmid>
    </source>
</reference>
<sequence length="43" mass="5088">MYTIKLDKSIGIHISKTNKKCIVQEIEYFKDKKELIYTIIANL</sequence>
<evidence type="ECO:0000313" key="1">
    <source>
        <dbReference type="EMBL" id="AHH05988.1"/>
    </source>
</evidence>